<dbReference type="Proteomes" id="UP001419268">
    <property type="component" value="Unassembled WGS sequence"/>
</dbReference>
<reference evidence="2 3" key="1">
    <citation type="submission" date="2024-01" db="EMBL/GenBank/DDBJ databases">
        <title>Genome assemblies of Stephania.</title>
        <authorList>
            <person name="Yang L."/>
        </authorList>
    </citation>
    <scope>NUCLEOTIDE SEQUENCE [LARGE SCALE GENOMIC DNA]</scope>
    <source>
        <strain evidence="2">JXDWG</strain>
        <tissue evidence="2">Leaf</tissue>
    </source>
</reference>
<evidence type="ECO:0000313" key="2">
    <source>
        <dbReference type="EMBL" id="KAK9105219.1"/>
    </source>
</evidence>
<protein>
    <submittedName>
        <fullName evidence="2">Uncharacterized protein</fullName>
    </submittedName>
</protein>
<comment type="caution">
    <text evidence="2">The sequence shown here is derived from an EMBL/GenBank/DDBJ whole genome shotgun (WGS) entry which is preliminary data.</text>
</comment>
<dbReference type="EMBL" id="JBBNAG010000009">
    <property type="protein sequence ID" value="KAK9105219.1"/>
    <property type="molecule type" value="Genomic_DNA"/>
</dbReference>
<feature type="region of interest" description="Disordered" evidence="1">
    <location>
        <begin position="1"/>
        <end position="44"/>
    </location>
</feature>
<organism evidence="2 3">
    <name type="scientific">Stephania cephalantha</name>
    <dbReference type="NCBI Taxonomy" id="152367"/>
    <lineage>
        <taxon>Eukaryota</taxon>
        <taxon>Viridiplantae</taxon>
        <taxon>Streptophyta</taxon>
        <taxon>Embryophyta</taxon>
        <taxon>Tracheophyta</taxon>
        <taxon>Spermatophyta</taxon>
        <taxon>Magnoliopsida</taxon>
        <taxon>Ranunculales</taxon>
        <taxon>Menispermaceae</taxon>
        <taxon>Menispermoideae</taxon>
        <taxon>Cissampelideae</taxon>
        <taxon>Stephania</taxon>
    </lineage>
</organism>
<gene>
    <name evidence="2" type="ORF">Scep_022063</name>
</gene>
<proteinExistence type="predicted"/>
<evidence type="ECO:0000256" key="1">
    <source>
        <dbReference type="SAM" id="MobiDB-lite"/>
    </source>
</evidence>
<name>A0AAP0FG33_9MAGN</name>
<sequence>MQRGGTHHGGGGGGDRRAAAAANEREKRGLRRDERRGGALSTGRMRDFDEIATTRWRDLGVGCRVRKSRRERDVLRFAISRAIVGFETWEVKILCPYV</sequence>
<keyword evidence="3" id="KW-1185">Reference proteome</keyword>
<evidence type="ECO:0000313" key="3">
    <source>
        <dbReference type="Proteomes" id="UP001419268"/>
    </source>
</evidence>
<accession>A0AAP0FG33</accession>
<dbReference type="AlphaFoldDB" id="A0AAP0FG33"/>
<feature type="compositionally biased region" description="Basic and acidic residues" evidence="1">
    <location>
        <begin position="14"/>
        <end position="37"/>
    </location>
</feature>